<evidence type="ECO:0000313" key="13">
    <source>
        <dbReference type="EMBL" id="WFP26951.1"/>
    </source>
</evidence>
<evidence type="ECO:0000256" key="12">
    <source>
        <dbReference type="SAM" id="MobiDB-lite"/>
    </source>
</evidence>
<dbReference type="Gene3D" id="3.40.50.300">
    <property type="entry name" value="P-loop containing nucleotide triphosphate hydrolases"/>
    <property type="match status" value="1"/>
</dbReference>
<dbReference type="InterPro" id="IPR031322">
    <property type="entry name" value="Shikimate/glucono_kinase"/>
</dbReference>
<dbReference type="InterPro" id="IPR000623">
    <property type="entry name" value="Shikimate_kinase/TSH1"/>
</dbReference>
<comment type="cofactor">
    <cofactor evidence="11">
        <name>Mg(2+)</name>
        <dbReference type="ChEBI" id="CHEBI:18420"/>
    </cofactor>
    <text evidence="11">Binds 1 Mg(2+) ion per subunit.</text>
</comment>
<feature type="binding site" evidence="11">
    <location>
        <position position="137"/>
    </location>
    <ligand>
        <name>ATP</name>
        <dbReference type="ChEBI" id="CHEBI:30616"/>
    </ligand>
</feature>
<keyword evidence="4 11" id="KW-0028">Amino-acid biosynthesis</keyword>
<dbReference type="CDD" id="cd00464">
    <property type="entry name" value="SK"/>
    <property type="match status" value="1"/>
</dbReference>
<dbReference type="PANTHER" id="PTHR21087">
    <property type="entry name" value="SHIKIMATE KINASE"/>
    <property type="match status" value="1"/>
</dbReference>
<comment type="similarity">
    <text evidence="2 11">Belongs to the shikimate kinase family.</text>
</comment>
<feature type="region of interest" description="Disordered" evidence="12">
    <location>
        <begin position="1"/>
        <end position="23"/>
    </location>
</feature>
<sequence>MTQPPAPPTPAPPTPTRPTTGRRPAAVLIGFMGAGKSTVGRMLADRLGVDFIDTDIELVRRTGRSIPEIFESDGPEGFRTIEANVVTDVLDNHGGVVSLGGGAVTTAGIREALADQRVVYLRVSPERGYDRVSGTDRPLLATADPAARYAELLAERTPVYEAVCTFDVDADPDPDAVADAVVVQLARELM</sequence>
<evidence type="ECO:0000256" key="5">
    <source>
        <dbReference type="ARBA" id="ARBA00022679"/>
    </source>
</evidence>
<dbReference type="GO" id="GO:0005524">
    <property type="term" value="F:ATP binding"/>
    <property type="evidence" value="ECO:0007669"/>
    <property type="project" value="UniProtKB-UniRule"/>
</dbReference>
<dbReference type="AlphaFoldDB" id="A0AAX3TDJ6"/>
<dbReference type="GO" id="GO:0009423">
    <property type="term" value="P:chorismate biosynthetic process"/>
    <property type="evidence" value="ECO:0007669"/>
    <property type="project" value="UniProtKB-UniRule"/>
</dbReference>
<keyword evidence="11" id="KW-0460">Magnesium</keyword>
<reference evidence="13" key="1">
    <citation type="submission" date="2023-04" db="EMBL/GenBank/DDBJ databases">
        <title>Complete genome sequence of a phthalic acid esters degrading bacterial strain.</title>
        <authorList>
            <person name="Weng L."/>
            <person name="Jia Y."/>
            <person name="Ren L."/>
        </authorList>
    </citation>
    <scope>NUCLEOTIDE SEQUENCE</scope>
    <source>
        <strain evidence="13">RL-LY01</strain>
    </source>
</reference>
<keyword evidence="5 11" id="KW-0808">Transferase</keyword>
<comment type="function">
    <text evidence="11">Catalyzes the specific phosphorylation of the 3-hydroxyl group of shikimic acid using ATP as a cosubstrate.</text>
</comment>
<dbReference type="InterPro" id="IPR027417">
    <property type="entry name" value="P-loop_NTPase"/>
</dbReference>
<protein>
    <recommendedName>
        <fullName evidence="3 11">Shikimate kinase</fullName>
        <shortName evidence="11">SK</shortName>
        <ecNumber evidence="3 11">2.7.1.71</ecNumber>
    </recommendedName>
</protein>
<dbReference type="SUPFAM" id="SSF52540">
    <property type="entry name" value="P-loop containing nucleoside triphosphate hydrolases"/>
    <property type="match status" value="1"/>
</dbReference>
<evidence type="ECO:0000256" key="9">
    <source>
        <dbReference type="ARBA" id="ARBA00023141"/>
    </source>
</evidence>
<keyword evidence="9 11" id="KW-0057">Aromatic amino acid biosynthesis</keyword>
<evidence type="ECO:0000313" key="14">
    <source>
        <dbReference type="Proteomes" id="UP001213504"/>
    </source>
</evidence>
<dbReference type="GO" id="GO:0005829">
    <property type="term" value="C:cytosol"/>
    <property type="evidence" value="ECO:0007669"/>
    <property type="project" value="TreeGrafter"/>
</dbReference>
<name>A0AAX3TDJ6_9ACTN</name>
<feature type="binding site" evidence="11">
    <location>
        <position position="37"/>
    </location>
    <ligand>
        <name>Mg(2+)</name>
        <dbReference type="ChEBI" id="CHEBI:18420"/>
    </ligand>
</feature>
<feature type="binding site" evidence="11">
    <location>
        <position position="79"/>
    </location>
    <ligand>
        <name>substrate</name>
    </ligand>
</feature>
<comment type="caution">
    <text evidence="11">Lacks conserved residue(s) required for the propagation of feature annotation.</text>
</comment>
<dbReference type="GO" id="GO:0000287">
    <property type="term" value="F:magnesium ion binding"/>
    <property type="evidence" value="ECO:0007669"/>
    <property type="project" value="UniProtKB-UniRule"/>
</dbReference>
<keyword evidence="7 11" id="KW-0418">Kinase</keyword>
<feature type="binding site" evidence="11">
    <location>
        <position position="156"/>
    </location>
    <ligand>
        <name>substrate</name>
    </ligand>
</feature>
<evidence type="ECO:0000256" key="3">
    <source>
        <dbReference type="ARBA" id="ARBA00012154"/>
    </source>
</evidence>
<dbReference type="Proteomes" id="UP001213504">
    <property type="component" value="Chromosome"/>
</dbReference>
<keyword evidence="11" id="KW-0963">Cytoplasm</keyword>
<feature type="compositionally biased region" description="Pro residues" evidence="12">
    <location>
        <begin position="1"/>
        <end position="16"/>
    </location>
</feature>
<evidence type="ECO:0000256" key="8">
    <source>
        <dbReference type="ARBA" id="ARBA00022840"/>
    </source>
</evidence>
<gene>
    <name evidence="11" type="primary">aroK</name>
    <name evidence="13" type="ORF">P9A14_10930</name>
</gene>
<dbReference type="GO" id="GO:0008652">
    <property type="term" value="P:amino acid biosynthetic process"/>
    <property type="evidence" value="ECO:0007669"/>
    <property type="project" value="UniProtKB-KW"/>
</dbReference>
<dbReference type="HAMAP" id="MF_00109">
    <property type="entry name" value="Shikimate_kinase"/>
    <property type="match status" value="1"/>
</dbReference>
<feature type="binding site" evidence="11">
    <location>
        <begin position="33"/>
        <end position="38"/>
    </location>
    <ligand>
        <name>ATP</name>
        <dbReference type="ChEBI" id="CHEBI:30616"/>
    </ligand>
</feature>
<keyword evidence="6 11" id="KW-0547">Nucleotide-binding</keyword>
<dbReference type="EC" id="2.7.1.71" evidence="3 11"/>
<feature type="binding site" evidence="11">
    <location>
        <position position="101"/>
    </location>
    <ligand>
        <name>substrate</name>
    </ligand>
</feature>
<evidence type="ECO:0000256" key="11">
    <source>
        <dbReference type="HAMAP-Rule" id="MF_00109"/>
    </source>
</evidence>
<dbReference type="EMBL" id="CP121270">
    <property type="protein sequence ID" value="WFP26951.1"/>
    <property type="molecule type" value="Genomic_DNA"/>
</dbReference>
<dbReference type="PRINTS" id="PR01100">
    <property type="entry name" value="SHIKIMTKNASE"/>
</dbReference>
<dbReference type="GO" id="GO:0009073">
    <property type="term" value="P:aromatic amino acid family biosynthetic process"/>
    <property type="evidence" value="ECO:0007669"/>
    <property type="project" value="UniProtKB-KW"/>
</dbReference>
<comment type="subunit">
    <text evidence="11">Monomer.</text>
</comment>
<dbReference type="RefSeq" id="WP_165630130.1">
    <property type="nucleotide sequence ID" value="NZ_CP121270.1"/>
</dbReference>
<dbReference type="GO" id="GO:0004765">
    <property type="term" value="F:shikimate kinase activity"/>
    <property type="evidence" value="ECO:0007669"/>
    <property type="project" value="UniProtKB-UniRule"/>
</dbReference>
<dbReference type="InterPro" id="IPR023000">
    <property type="entry name" value="Shikimate_kinase_CS"/>
</dbReference>
<evidence type="ECO:0000256" key="7">
    <source>
        <dbReference type="ARBA" id="ARBA00022777"/>
    </source>
</evidence>
<evidence type="ECO:0000256" key="10">
    <source>
        <dbReference type="ARBA" id="ARBA00048567"/>
    </source>
</evidence>
<accession>A0AAX3TDJ6</accession>
<keyword evidence="8 11" id="KW-0067">ATP-binding</keyword>
<comment type="pathway">
    <text evidence="1 11">Metabolic intermediate biosynthesis; chorismate biosynthesis; chorismate from D-erythrose 4-phosphate and phosphoenolpyruvate: step 5/7.</text>
</comment>
<feature type="binding site" evidence="11">
    <location>
        <position position="55"/>
    </location>
    <ligand>
        <name>substrate</name>
    </ligand>
</feature>
<evidence type="ECO:0000256" key="2">
    <source>
        <dbReference type="ARBA" id="ARBA00006997"/>
    </source>
</evidence>
<evidence type="ECO:0000256" key="4">
    <source>
        <dbReference type="ARBA" id="ARBA00022605"/>
    </source>
</evidence>
<dbReference type="PANTHER" id="PTHR21087:SF16">
    <property type="entry name" value="SHIKIMATE KINASE 1, CHLOROPLASTIC"/>
    <property type="match status" value="1"/>
</dbReference>
<evidence type="ECO:0000256" key="6">
    <source>
        <dbReference type="ARBA" id="ARBA00022741"/>
    </source>
</evidence>
<dbReference type="Pfam" id="PF01202">
    <property type="entry name" value="SKI"/>
    <property type="match status" value="1"/>
</dbReference>
<evidence type="ECO:0000256" key="1">
    <source>
        <dbReference type="ARBA" id="ARBA00004842"/>
    </source>
</evidence>
<dbReference type="PROSITE" id="PS01128">
    <property type="entry name" value="SHIKIMATE_KINASE"/>
    <property type="match status" value="1"/>
</dbReference>
<proteinExistence type="inferred from homology"/>
<comment type="subcellular location">
    <subcellularLocation>
        <location evidence="11">Cytoplasm</location>
    </subcellularLocation>
</comment>
<organism evidence="13 14">
    <name type="scientific">Gordonia hongkongensis</name>
    <dbReference type="NCBI Taxonomy" id="1701090"/>
    <lineage>
        <taxon>Bacteria</taxon>
        <taxon>Bacillati</taxon>
        <taxon>Actinomycetota</taxon>
        <taxon>Actinomycetes</taxon>
        <taxon>Mycobacteriales</taxon>
        <taxon>Gordoniaceae</taxon>
        <taxon>Gordonia</taxon>
    </lineage>
</organism>
<comment type="catalytic activity">
    <reaction evidence="10 11">
        <text>shikimate + ATP = 3-phosphoshikimate + ADP + H(+)</text>
        <dbReference type="Rhea" id="RHEA:13121"/>
        <dbReference type="ChEBI" id="CHEBI:15378"/>
        <dbReference type="ChEBI" id="CHEBI:30616"/>
        <dbReference type="ChEBI" id="CHEBI:36208"/>
        <dbReference type="ChEBI" id="CHEBI:145989"/>
        <dbReference type="ChEBI" id="CHEBI:456216"/>
        <dbReference type="EC" id="2.7.1.71"/>
    </reaction>
</comment>
<keyword evidence="11" id="KW-0479">Metal-binding</keyword>